<name>A0A4Y2B3E3_ARAVE</name>
<reference evidence="1 2" key="1">
    <citation type="journal article" date="2019" name="Sci. Rep.">
        <title>Orb-weaving spider Araneus ventricosus genome elucidates the spidroin gene catalogue.</title>
        <authorList>
            <person name="Kono N."/>
            <person name="Nakamura H."/>
            <person name="Ohtoshi R."/>
            <person name="Moran D.A.P."/>
            <person name="Shinohara A."/>
            <person name="Yoshida Y."/>
            <person name="Fujiwara M."/>
            <person name="Mori M."/>
            <person name="Tomita M."/>
            <person name="Arakawa K."/>
        </authorList>
    </citation>
    <scope>NUCLEOTIDE SEQUENCE [LARGE SCALE GENOMIC DNA]</scope>
</reference>
<dbReference type="EMBL" id="BGPR01000049">
    <property type="protein sequence ID" value="GBL86518.1"/>
    <property type="molecule type" value="Genomic_DNA"/>
</dbReference>
<evidence type="ECO:0000313" key="1">
    <source>
        <dbReference type="EMBL" id="GBL86518.1"/>
    </source>
</evidence>
<dbReference type="AlphaFoldDB" id="A0A4Y2B3E3"/>
<protein>
    <submittedName>
        <fullName evidence="1">Uncharacterized protein</fullName>
    </submittedName>
</protein>
<comment type="caution">
    <text evidence="1">The sequence shown here is derived from an EMBL/GenBank/DDBJ whole genome shotgun (WGS) entry which is preliminary data.</text>
</comment>
<proteinExistence type="predicted"/>
<keyword evidence="2" id="KW-1185">Reference proteome</keyword>
<sequence>MAQHSKWITNEVKNPNFSTAARPFSSEVLIDDGFWSGATEIAWSGLTVNDQLYTNTPLKLLEQRLPTHTMGLECLKASTCFLKLDIHERRSSPFSNFRVIHYPSHIEPDGPVRCRNFALTSTKAGFRRLASLRGADTTEAAKPKNFLKALTISAIAVYSSPKIAKDGTGIEQWITSHRLSPPTKTGQLTPEFPRNFLRSPHLSILL</sequence>
<dbReference type="Proteomes" id="UP000499080">
    <property type="component" value="Unassembled WGS sequence"/>
</dbReference>
<organism evidence="1 2">
    <name type="scientific">Araneus ventricosus</name>
    <name type="common">Orbweaver spider</name>
    <name type="synonym">Epeira ventricosa</name>
    <dbReference type="NCBI Taxonomy" id="182803"/>
    <lineage>
        <taxon>Eukaryota</taxon>
        <taxon>Metazoa</taxon>
        <taxon>Ecdysozoa</taxon>
        <taxon>Arthropoda</taxon>
        <taxon>Chelicerata</taxon>
        <taxon>Arachnida</taxon>
        <taxon>Araneae</taxon>
        <taxon>Araneomorphae</taxon>
        <taxon>Entelegynae</taxon>
        <taxon>Araneoidea</taxon>
        <taxon>Araneidae</taxon>
        <taxon>Araneus</taxon>
    </lineage>
</organism>
<gene>
    <name evidence="1" type="ORF">AVEN_194781_1</name>
</gene>
<accession>A0A4Y2B3E3</accession>
<evidence type="ECO:0000313" key="2">
    <source>
        <dbReference type="Proteomes" id="UP000499080"/>
    </source>
</evidence>